<proteinExistence type="inferred from homology"/>
<dbReference type="GO" id="GO:0003677">
    <property type="term" value="F:DNA binding"/>
    <property type="evidence" value="ECO:0007669"/>
    <property type="project" value="UniProtKB-KW"/>
</dbReference>
<dbReference type="InterPro" id="IPR005158">
    <property type="entry name" value="BTAD"/>
</dbReference>
<keyword evidence="7" id="KW-1185">Reference proteome</keyword>
<dbReference type="Gene3D" id="1.25.40.10">
    <property type="entry name" value="Tetratricopeptide repeat domain"/>
    <property type="match status" value="1"/>
</dbReference>
<dbReference type="GO" id="GO:0043531">
    <property type="term" value="F:ADP binding"/>
    <property type="evidence" value="ECO:0007669"/>
    <property type="project" value="InterPro"/>
</dbReference>
<dbReference type="SUPFAM" id="SSF46894">
    <property type="entry name" value="C-terminal effector domain of the bipartite response regulators"/>
    <property type="match status" value="1"/>
</dbReference>
<dbReference type="EMBL" id="VFOZ01000001">
    <property type="protein sequence ID" value="TQM01100.1"/>
    <property type="molecule type" value="Genomic_DNA"/>
</dbReference>
<dbReference type="OrthoDB" id="5521887at2"/>
<accession>A0A543CVG8</accession>
<sequence>MGDQDGGLAADGRGSGGLERYLERLTEELGKARGAGHPAGQARHLAQVQRLSGWALRQAVATCHEDQGMTWPDTASAVQIPSTVLSRQYEAGGRIVVDDDPPSTASPDAPALGGRVPHVELFILGELAVRVDGRDLSVPGGARMRALLGALALAPGDVVGETRLLELAWGEGKGSRRALQCTVHRLRTWLRDVAGAACGLEFTGSGYRLAMPDDAVDIARFRDRVKASATTCDPERRLALLSAALGEWRGPVLGGRPEWLTADPIVRAVEQARVDAAGALAELASQLGRPAEFVPAVGAVAAAAPYDEPLHARLVRLLSRSGRHAEALLHVEQVRQRLADDLGIGPSGEVRNAHVAALRGDDRFCSVPRQLPSDIPDFTGRREEFAAIGGPLLSGGNPYGPCVFVINGPAGIGKSAFAVHTAHRVAPLFDDGQLHANLRGPGCRPADPADVLGRFLRALGVHDQAIPASFEDRAALYRSRTAGRRILVVLDDARDESQVRPLVPGTTGCAVLVTTRRDLPGLAGARVLALGALAQDDAVRLLGAVSGREDMAVDPEAPEITRLCGGLPLAVRVAGVCLATRPRLTAGRLATRLRDEDRRLDVLGLHGLAVRPSLDSGYRDLAPGERRTVRLLGLLAVPDLAAWAAGSLLGVSPDAATTLLEALVDAKVANLLGEDVAGQPRYGLPVLTRLHARERAYAEDASPAREAALRRAFGAWLCGVRRSADPEDVAPPVRDGAGHATLRPAWFEAEADAVRAVVDQAWALGAAFDDLTVALARSAAGCYARLGREDDVRHLRRVGRAAARRAAS</sequence>
<dbReference type="InterPro" id="IPR027417">
    <property type="entry name" value="P-loop_NTPase"/>
</dbReference>
<dbReference type="AlphaFoldDB" id="A0A543CVG8"/>
<evidence type="ECO:0000256" key="4">
    <source>
        <dbReference type="ARBA" id="ARBA00023163"/>
    </source>
</evidence>
<dbReference type="InterPro" id="IPR011990">
    <property type="entry name" value="TPR-like_helical_dom_sf"/>
</dbReference>
<dbReference type="SUPFAM" id="SSF52540">
    <property type="entry name" value="P-loop containing nucleoside triphosphate hydrolases"/>
    <property type="match status" value="1"/>
</dbReference>
<keyword evidence="3 6" id="KW-0238">DNA-binding</keyword>
<dbReference type="Pfam" id="PF03704">
    <property type="entry name" value="BTAD"/>
    <property type="match status" value="1"/>
</dbReference>
<dbReference type="Pfam" id="PF00486">
    <property type="entry name" value="Trans_reg_C"/>
    <property type="match status" value="1"/>
</dbReference>
<dbReference type="SMART" id="SM01043">
    <property type="entry name" value="BTAD"/>
    <property type="match status" value="1"/>
</dbReference>
<evidence type="ECO:0000313" key="6">
    <source>
        <dbReference type="EMBL" id="TQM01100.1"/>
    </source>
</evidence>
<protein>
    <submittedName>
        <fullName evidence="6">DNA-binding SARP family transcriptional activator</fullName>
    </submittedName>
</protein>
<dbReference type="RefSeq" id="WP_141960977.1">
    <property type="nucleotide sequence ID" value="NZ_VFOZ01000001.1"/>
</dbReference>
<reference evidence="6 7" key="1">
    <citation type="submission" date="2019-06" db="EMBL/GenBank/DDBJ databases">
        <title>Sequencing the genomes of 1000 actinobacteria strains.</title>
        <authorList>
            <person name="Klenk H.-P."/>
        </authorList>
    </citation>
    <scope>NUCLEOTIDE SEQUENCE [LARGE SCALE GENOMIC DNA]</scope>
    <source>
        <strain evidence="6 7">DSM 102200</strain>
    </source>
</reference>
<organism evidence="6 7">
    <name type="scientific">Actinoallomurus bryophytorum</name>
    <dbReference type="NCBI Taxonomy" id="1490222"/>
    <lineage>
        <taxon>Bacteria</taxon>
        <taxon>Bacillati</taxon>
        <taxon>Actinomycetota</taxon>
        <taxon>Actinomycetes</taxon>
        <taxon>Streptosporangiales</taxon>
        <taxon>Thermomonosporaceae</taxon>
        <taxon>Actinoallomurus</taxon>
    </lineage>
</organism>
<evidence type="ECO:0000313" key="7">
    <source>
        <dbReference type="Proteomes" id="UP000316096"/>
    </source>
</evidence>
<dbReference type="SUPFAM" id="SSF48452">
    <property type="entry name" value="TPR-like"/>
    <property type="match status" value="1"/>
</dbReference>
<dbReference type="Gene3D" id="1.10.10.10">
    <property type="entry name" value="Winged helix-like DNA-binding domain superfamily/Winged helix DNA-binding domain"/>
    <property type="match status" value="1"/>
</dbReference>
<dbReference type="GO" id="GO:0006355">
    <property type="term" value="P:regulation of DNA-templated transcription"/>
    <property type="evidence" value="ECO:0007669"/>
    <property type="project" value="InterPro"/>
</dbReference>
<dbReference type="InterPro" id="IPR051677">
    <property type="entry name" value="AfsR-DnrI-RedD_regulator"/>
</dbReference>
<evidence type="ECO:0000256" key="2">
    <source>
        <dbReference type="ARBA" id="ARBA00023015"/>
    </source>
</evidence>
<keyword evidence="2" id="KW-0805">Transcription regulation</keyword>
<evidence type="ECO:0000256" key="3">
    <source>
        <dbReference type="ARBA" id="ARBA00023125"/>
    </source>
</evidence>
<evidence type="ECO:0000256" key="1">
    <source>
        <dbReference type="ARBA" id="ARBA00005820"/>
    </source>
</evidence>
<keyword evidence="4" id="KW-0804">Transcription</keyword>
<comment type="caution">
    <text evidence="6">The sequence shown here is derived from an EMBL/GenBank/DDBJ whole genome shotgun (WGS) entry which is preliminary data.</text>
</comment>
<evidence type="ECO:0000259" key="5">
    <source>
        <dbReference type="SMART" id="SM01043"/>
    </source>
</evidence>
<dbReference type="InterPro" id="IPR016032">
    <property type="entry name" value="Sig_transdc_resp-reg_C-effctor"/>
</dbReference>
<dbReference type="InterPro" id="IPR036388">
    <property type="entry name" value="WH-like_DNA-bd_sf"/>
</dbReference>
<dbReference type="PRINTS" id="PR00364">
    <property type="entry name" value="DISEASERSIST"/>
</dbReference>
<dbReference type="Proteomes" id="UP000316096">
    <property type="component" value="Unassembled WGS sequence"/>
</dbReference>
<dbReference type="Gene3D" id="3.40.50.300">
    <property type="entry name" value="P-loop containing nucleotide triphosphate hydrolases"/>
    <property type="match status" value="1"/>
</dbReference>
<dbReference type="GO" id="GO:0000160">
    <property type="term" value="P:phosphorelay signal transduction system"/>
    <property type="evidence" value="ECO:0007669"/>
    <property type="project" value="InterPro"/>
</dbReference>
<gene>
    <name evidence="6" type="ORF">FB559_6844</name>
</gene>
<dbReference type="PANTHER" id="PTHR35807">
    <property type="entry name" value="TRANSCRIPTIONAL REGULATOR REDD-RELATED"/>
    <property type="match status" value="1"/>
</dbReference>
<dbReference type="InterPro" id="IPR001867">
    <property type="entry name" value="OmpR/PhoB-type_DNA-bd"/>
</dbReference>
<feature type="domain" description="Bacterial transcriptional activator" evidence="5">
    <location>
        <begin position="216"/>
        <end position="358"/>
    </location>
</feature>
<comment type="similarity">
    <text evidence="1">Belongs to the AfsR/DnrI/RedD regulatory family.</text>
</comment>
<name>A0A543CVG8_9ACTN</name>
<dbReference type="PANTHER" id="PTHR35807:SF1">
    <property type="entry name" value="TRANSCRIPTIONAL REGULATOR REDD"/>
    <property type="match status" value="1"/>
</dbReference>